<sequence length="291" mass="32356">MNITNKAIGIAHDARADKTVFSPASTSASAPLSASASSLSRHARCISTLACSHWTPDKVWAVQAILKSSSASLVLTRQRLLFRFESHEIPLPCAVFSRPAPRPATTAPAKATSTIPCLAYIHYADVCIARRNSLKYICSPRPPRRAMSIATASLYGLRLDRIIPDDPHEDPYIAALLIALAQSNRRALARVRPQSSPESYRVHVLRTDPTTELYLTLYAADIPATLLRKLSDFNESSGMRSEFSISSKRIPFEPYSSFQERLHNSITPRTSKRRRAAEDVDPRDSTRQRTR</sequence>
<name>A0A9P6HSH8_9PEZI</name>
<dbReference type="Proteomes" id="UP000781932">
    <property type="component" value="Unassembled WGS sequence"/>
</dbReference>
<dbReference type="OrthoDB" id="4846517at2759"/>
<keyword evidence="3" id="KW-1185">Reference proteome</keyword>
<proteinExistence type="predicted"/>
<evidence type="ECO:0000256" key="1">
    <source>
        <dbReference type="SAM" id="MobiDB-lite"/>
    </source>
</evidence>
<dbReference type="GeneID" id="62169102"/>
<feature type="region of interest" description="Disordered" evidence="1">
    <location>
        <begin position="261"/>
        <end position="291"/>
    </location>
</feature>
<comment type="caution">
    <text evidence="2">The sequence shown here is derived from an EMBL/GenBank/DDBJ whole genome shotgun (WGS) entry which is preliminary data.</text>
</comment>
<evidence type="ECO:0000313" key="3">
    <source>
        <dbReference type="Proteomes" id="UP000781932"/>
    </source>
</evidence>
<feature type="compositionally biased region" description="Basic and acidic residues" evidence="1">
    <location>
        <begin position="276"/>
        <end position="291"/>
    </location>
</feature>
<reference evidence="2" key="1">
    <citation type="submission" date="2020-03" db="EMBL/GenBank/DDBJ databases">
        <authorList>
            <person name="He L."/>
        </authorList>
    </citation>
    <scope>NUCLEOTIDE SEQUENCE</scope>
    <source>
        <strain evidence="2">CkLH20</strain>
    </source>
</reference>
<dbReference type="RefSeq" id="XP_038738670.1">
    <property type="nucleotide sequence ID" value="XM_038896028.1"/>
</dbReference>
<accession>A0A9P6HSH8</accession>
<dbReference type="EMBL" id="JAATWM020000091">
    <property type="protein sequence ID" value="KAF9869209.1"/>
    <property type="molecule type" value="Genomic_DNA"/>
</dbReference>
<reference evidence="2" key="2">
    <citation type="submission" date="2020-11" db="EMBL/GenBank/DDBJ databases">
        <title>Whole genome sequencing of Colletotrichum sp.</title>
        <authorList>
            <person name="Li H."/>
        </authorList>
    </citation>
    <scope>NUCLEOTIDE SEQUENCE</scope>
    <source>
        <strain evidence="2">CkLH20</strain>
    </source>
</reference>
<organism evidence="2 3">
    <name type="scientific">Colletotrichum karsti</name>
    <dbReference type="NCBI Taxonomy" id="1095194"/>
    <lineage>
        <taxon>Eukaryota</taxon>
        <taxon>Fungi</taxon>
        <taxon>Dikarya</taxon>
        <taxon>Ascomycota</taxon>
        <taxon>Pezizomycotina</taxon>
        <taxon>Sordariomycetes</taxon>
        <taxon>Hypocreomycetidae</taxon>
        <taxon>Glomerellales</taxon>
        <taxon>Glomerellaceae</taxon>
        <taxon>Colletotrichum</taxon>
        <taxon>Colletotrichum boninense species complex</taxon>
    </lineage>
</organism>
<protein>
    <submittedName>
        <fullName evidence="2">Transposase</fullName>
    </submittedName>
</protein>
<dbReference type="AlphaFoldDB" id="A0A9P6HSH8"/>
<evidence type="ECO:0000313" key="2">
    <source>
        <dbReference type="EMBL" id="KAF9869209.1"/>
    </source>
</evidence>
<gene>
    <name evidence="2" type="ORF">CkaCkLH20_13318</name>
</gene>